<keyword evidence="1" id="KW-0732">Signal</keyword>
<accession>A0A8S1U9G6</accession>
<dbReference type="AlphaFoldDB" id="A0A8S1U9G6"/>
<feature type="chain" id="PRO_5035911006" evidence="1">
    <location>
        <begin position="18"/>
        <end position="294"/>
    </location>
</feature>
<evidence type="ECO:0000256" key="1">
    <source>
        <dbReference type="SAM" id="SignalP"/>
    </source>
</evidence>
<sequence>MLQQKLIWFLNWQICIAITTCAKIVQKASCLSTCGYLQTDKCQVFDKYSDAFSTDQTTCFEDDGFLTDGIACLQSRNFIQEQSKQRWNLFLKRLIMQIEGMLIFYWNQTQTLQTSSYQLLYTDGAKCFSLEICSSYTELDATQERMVLVSTLIMLVRLQEPNYVDQSNVKTIILLVVVLYMVKNVFLIQRTVFPKAKHILEEDQLVKINFFAHSHLLIKLTELARPLHNELMQILALQQMKLTRVAKNLIWNYHILYYHICDTFAKNTDCQPVPSFDGQGFTVCTIKINKSVCI</sequence>
<keyword evidence="3" id="KW-1185">Reference proteome</keyword>
<reference evidence="2" key="1">
    <citation type="submission" date="2021-01" db="EMBL/GenBank/DDBJ databases">
        <authorList>
            <consortium name="Genoscope - CEA"/>
            <person name="William W."/>
        </authorList>
    </citation>
    <scope>NUCLEOTIDE SEQUENCE</scope>
</reference>
<name>A0A8S1U9G6_9CILI</name>
<evidence type="ECO:0000313" key="2">
    <source>
        <dbReference type="EMBL" id="CAD8161811.1"/>
    </source>
</evidence>
<protein>
    <submittedName>
        <fullName evidence="2">Uncharacterized protein</fullName>
    </submittedName>
</protein>
<dbReference type="Proteomes" id="UP000689195">
    <property type="component" value="Unassembled WGS sequence"/>
</dbReference>
<proteinExistence type="predicted"/>
<comment type="caution">
    <text evidence="2">The sequence shown here is derived from an EMBL/GenBank/DDBJ whole genome shotgun (WGS) entry which is preliminary data.</text>
</comment>
<gene>
    <name evidence="2" type="ORF">PPENT_87.1.T0370037</name>
</gene>
<organism evidence="2 3">
    <name type="scientific">Paramecium pentaurelia</name>
    <dbReference type="NCBI Taxonomy" id="43138"/>
    <lineage>
        <taxon>Eukaryota</taxon>
        <taxon>Sar</taxon>
        <taxon>Alveolata</taxon>
        <taxon>Ciliophora</taxon>
        <taxon>Intramacronucleata</taxon>
        <taxon>Oligohymenophorea</taxon>
        <taxon>Peniculida</taxon>
        <taxon>Parameciidae</taxon>
        <taxon>Paramecium</taxon>
    </lineage>
</organism>
<evidence type="ECO:0000313" key="3">
    <source>
        <dbReference type="Proteomes" id="UP000689195"/>
    </source>
</evidence>
<dbReference type="EMBL" id="CAJJDO010000037">
    <property type="protein sequence ID" value="CAD8161811.1"/>
    <property type="molecule type" value="Genomic_DNA"/>
</dbReference>
<feature type="signal peptide" evidence="1">
    <location>
        <begin position="1"/>
        <end position="17"/>
    </location>
</feature>